<dbReference type="InterPro" id="IPR058163">
    <property type="entry name" value="LysR-type_TF_proteobact-type"/>
</dbReference>
<evidence type="ECO:0000259" key="5">
    <source>
        <dbReference type="PROSITE" id="PS50931"/>
    </source>
</evidence>
<dbReference type="Proteomes" id="UP000316093">
    <property type="component" value="Chromosome"/>
</dbReference>
<dbReference type="InterPro" id="IPR036388">
    <property type="entry name" value="WH-like_DNA-bd_sf"/>
</dbReference>
<organism evidence="6 7">
    <name type="scientific">Luteibacter pinisoli</name>
    <dbReference type="NCBI Taxonomy" id="2589080"/>
    <lineage>
        <taxon>Bacteria</taxon>
        <taxon>Pseudomonadati</taxon>
        <taxon>Pseudomonadota</taxon>
        <taxon>Gammaproteobacteria</taxon>
        <taxon>Lysobacterales</taxon>
        <taxon>Rhodanobacteraceae</taxon>
        <taxon>Luteibacter</taxon>
    </lineage>
</organism>
<keyword evidence="7" id="KW-1185">Reference proteome</keyword>
<dbReference type="InterPro" id="IPR036390">
    <property type="entry name" value="WH_DNA-bd_sf"/>
</dbReference>
<dbReference type="FunFam" id="1.10.10.10:FF:000001">
    <property type="entry name" value="LysR family transcriptional regulator"/>
    <property type="match status" value="1"/>
</dbReference>
<evidence type="ECO:0000256" key="4">
    <source>
        <dbReference type="ARBA" id="ARBA00023163"/>
    </source>
</evidence>
<dbReference type="EMBL" id="CP041046">
    <property type="protein sequence ID" value="QDE40365.1"/>
    <property type="molecule type" value="Genomic_DNA"/>
</dbReference>
<dbReference type="OrthoDB" id="9810065at2"/>
<dbReference type="GO" id="GO:0003677">
    <property type="term" value="F:DNA binding"/>
    <property type="evidence" value="ECO:0007669"/>
    <property type="project" value="UniProtKB-KW"/>
</dbReference>
<dbReference type="InterPro" id="IPR005119">
    <property type="entry name" value="LysR_subst-bd"/>
</dbReference>
<sequence length="295" mass="32246">MRSGLTELEAVLAVARHGSFRAAAAELEMSTSALSQSVAALEARIGTRLFHRTTRSVRLTDAGMRFADDVGPAVSGIRDAMARAGEASDELVGSLRLNTSAGAARRLMQPLLVPYMQRYPRVQVELVTEAKMIDIVRDGYDAGFRTTDIVPGDMVAVPLGPHIRHLVVGSPSYFARHGRPDNPGDLARHVSVRARMASGHIYHWEFERHGEALSVDVPGVVTLDEPHLLREAALAGLGLVYLSEYDVEADIAAGRLESVLGEWTPPFERLALYYPGRRHVPATLRALVDLIRERA</sequence>
<gene>
    <name evidence="6" type="ORF">FIV34_14685</name>
</gene>
<dbReference type="SUPFAM" id="SSF46785">
    <property type="entry name" value="Winged helix' DNA-binding domain"/>
    <property type="match status" value="1"/>
</dbReference>
<evidence type="ECO:0000256" key="1">
    <source>
        <dbReference type="ARBA" id="ARBA00009437"/>
    </source>
</evidence>
<dbReference type="KEGG" id="lpy:FIV34_14685"/>
<proteinExistence type="inferred from homology"/>
<dbReference type="Gene3D" id="3.40.190.290">
    <property type="match status" value="1"/>
</dbReference>
<keyword evidence="3" id="KW-0238">DNA-binding</keyword>
<evidence type="ECO:0000313" key="7">
    <source>
        <dbReference type="Proteomes" id="UP000316093"/>
    </source>
</evidence>
<keyword evidence="2" id="KW-0805">Transcription regulation</keyword>
<feature type="domain" description="HTH lysR-type" evidence="5">
    <location>
        <begin position="1"/>
        <end position="60"/>
    </location>
</feature>
<dbReference type="PANTHER" id="PTHR30537">
    <property type="entry name" value="HTH-TYPE TRANSCRIPTIONAL REGULATOR"/>
    <property type="match status" value="1"/>
</dbReference>
<dbReference type="PROSITE" id="PS50931">
    <property type="entry name" value="HTH_LYSR"/>
    <property type="match status" value="1"/>
</dbReference>
<dbReference type="Pfam" id="PF03466">
    <property type="entry name" value="LysR_substrate"/>
    <property type="match status" value="1"/>
</dbReference>
<name>A0A4Y5Z7R3_9GAMM</name>
<dbReference type="GO" id="GO:0003700">
    <property type="term" value="F:DNA-binding transcription factor activity"/>
    <property type="evidence" value="ECO:0007669"/>
    <property type="project" value="InterPro"/>
</dbReference>
<protein>
    <submittedName>
        <fullName evidence="6">LysR family transcriptional regulator</fullName>
    </submittedName>
</protein>
<accession>A0A4Y5Z7R3</accession>
<evidence type="ECO:0000256" key="3">
    <source>
        <dbReference type="ARBA" id="ARBA00023125"/>
    </source>
</evidence>
<keyword evidence="4" id="KW-0804">Transcription</keyword>
<dbReference type="SUPFAM" id="SSF53850">
    <property type="entry name" value="Periplasmic binding protein-like II"/>
    <property type="match status" value="1"/>
</dbReference>
<evidence type="ECO:0000256" key="2">
    <source>
        <dbReference type="ARBA" id="ARBA00023015"/>
    </source>
</evidence>
<reference evidence="6 7" key="1">
    <citation type="submission" date="2019-06" db="EMBL/GenBank/DDBJ databases">
        <title>A complete genome sequence for Luteibacter pinisoli MAH-14.</title>
        <authorList>
            <person name="Baltrus D.A."/>
        </authorList>
    </citation>
    <scope>NUCLEOTIDE SEQUENCE [LARGE SCALE GENOMIC DNA]</scope>
    <source>
        <strain evidence="6 7">MAH-14</strain>
    </source>
</reference>
<dbReference type="AlphaFoldDB" id="A0A4Y5Z7R3"/>
<dbReference type="Gene3D" id="1.10.10.10">
    <property type="entry name" value="Winged helix-like DNA-binding domain superfamily/Winged helix DNA-binding domain"/>
    <property type="match status" value="1"/>
</dbReference>
<dbReference type="InterPro" id="IPR000847">
    <property type="entry name" value="LysR_HTH_N"/>
</dbReference>
<evidence type="ECO:0000313" key="6">
    <source>
        <dbReference type="EMBL" id="QDE40365.1"/>
    </source>
</evidence>
<comment type="similarity">
    <text evidence="1">Belongs to the LysR transcriptional regulatory family.</text>
</comment>
<dbReference type="RefSeq" id="WP_139984004.1">
    <property type="nucleotide sequence ID" value="NZ_CP041046.1"/>
</dbReference>
<dbReference type="Pfam" id="PF00126">
    <property type="entry name" value="HTH_1"/>
    <property type="match status" value="1"/>
</dbReference>
<dbReference type="PANTHER" id="PTHR30537:SF5">
    <property type="entry name" value="HTH-TYPE TRANSCRIPTIONAL ACTIVATOR TTDR-RELATED"/>
    <property type="match status" value="1"/>
</dbReference>